<dbReference type="EMBL" id="PDCK01000041">
    <property type="protein sequence ID" value="PRQ42148.1"/>
    <property type="molecule type" value="Genomic_DNA"/>
</dbReference>
<dbReference type="Proteomes" id="UP000238479">
    <property type="component" value="Chromosome 3"/>
</dbReference>
<evidence type="ECO:0000313" key="2">
    <source>
        <dbReference type="EMBL" id="PRQ42148.1"/>
    </source>
</evidence>
<organism evidence="2 3">
    <name type="scientific">Rosa chinensis</name>
    <name type="common">China rose</name>
    <dbReference type="NCBI Taxonomy" id="74649"/>
    <lineage>
        <taxon>Eukaryota</taxon>
        <taxon>Viridiplantae</taxon>
        <taxon>Streptophyta</taxon>
        <taxon>Embryophyta</taxon>
        <taxon>Tracheophyta</taxon>
        <taxon>Spermatophyta</taxon>
        <taxon>Magnoliopsida</taxon>
        <taxon>eudicotyledons</taxon>
        <taxon>Gunneridae</taxon>
        <taxon>Pentapetalae</taxon>
        <taxon>rosids</taxon>
        <taxon>fabids</taxon>
        <taxon>Rosales</taxon>
        <taxon>Rosaceae</taxon>
        <taxon>Rosoideae</taxon>
        <taxon>Rosoideae incertae sedis</taxon>
        <taxon>Rosa</taxon>
    </lineage>
</organism>
<evidence type="ECO:0000313" key="3">
    <source>
        <dbReference type="Proteomes" id="UP000238479"/>
    </source>
</evidence>
<dbReference type="EC" id="2.7.1.36" evidence="2"/>
<gene>
    <name evidence="2" type="ORF">RchiOBHm_Chr3g0454471</name>
</gene>
<dbReference type="STRING" id="74649.A0A2P6R6T8"/>
<evidence type="ECO:0000256" key="1">
    <source>
        <dbReference type="SAM" id="SignalP"/>
    </source>
</evidence>
<protein>
    <submittedName>
        <fullName evidence="2">Putative mevalonate kinase</fullName>
        <ecNumber evidence="2">2.7.1.36</ecNumber>
    </submittedName>
</protein>
<dbReference type="GO" id="GO:0004496">
    <property type="term" value="F:mevalonate kinase activity"/>
    <property type="evidence" value="ECO:0007669"/>
    <property type="project" value="UniProtKB-EC"/>
</dbReference>
<keyword evidence="2" id="KW-0808">Transferase</keyword>
<keyword evidence="2" id="KW-0418">Kinase</keyword>
<keyword evidence="1" id="KW-0732">Signal</keyword>
<dbReference type="Gramene" id="PRQ42148">
    <property type="protein sequence ID" value="PRQ42148"/>
    <property type="gene ID" value="RchiOBHm_Chr3g0454471"/>
</dbReference>
<name>A0A2P6R6T8_ROSCH</name>
<keyword evidence="3" id="KW-1185">Reference proteome</keyword>
<dbReference type="AlphaFoldDB" id="A0A2P6R6T8"/>
<accession>A0A2P6R6T8</accession>
<sequence>MGLWSWVICCTLCCILWCSSCLLRLCESGFQPPRAVRFWAKANLTCSINEHLKVKKSSMESHLELTTQSAHMVRNMIKFRSGSLTRLKSNMPLKMLITNTKVGRNTKVLVLQRGH</sequence>
<feature type="chain" id="PRO_5015146561" evidence="1">
    <location>
        <begin position="29"/>
        <end position="115"/>
    </location>
</feature>
<feature type="signal peptide" evidence="1">
    <location>
        <begin position="1"/>
        <end position="28"/>
    </location>
</feature>
<reference evidence="2 3" key="1">
    <citation type="journal article" date="2018" name="Nat. Genet.">
        <title>The Rosa genome provides new insights in the design of modern roses.</title>
        <authorList>
            <person name="Bendahmane M."/>
        </authorList>
    </citation>
    <scope>NUCLEOTIDE SEQUENCE [LARGE SCALE GENOMIC DNA]</scope>
    <source>
        <strain evidence="3">cv. Old Blush</strain>
    </source>
</reference>
<proteinExistence type="predicted"/>
<comment type="caution">
    <text evidence="2">The sequence shown here is derived from an EMBL/GenBank/DDBJ whole genome shotgun (WGS) entry which is preliminary data.</text>
</comment>